<dbReference type="Gene3D" id="3.30.70.270">
    <property type="match status" value="1"/>
</dbReference>
<reference evidence="4 5" key="1">
    <citation type="submission" date="2018-05" db="EMBL/GenBank/DDBJ databases">
        <title>The Hungate 1000. A catalogue of reference genomes from the rumen microbiome.</title>
        <authorList>
            <person name="Kelly W."/>
        </authorList>
    </citation>
    <scope>NUCLEOTIDE SEQUENCE [LARGE SCALE GENOMIC DNA]</scope>
    <source>
        <strain evidence="4 5">NLAE-zl-C242</strain>
    </source>
</reference>
<accession>A0A2Y9BNZ0</accession>
<proteinExistence type="predicted"/>
<keyword evidence="2" id="KW-0051">Antiviral defense</keyword>
<dbReference type="InterPro" id="IPR043128">
    <property type="entry name" value="Rev_trsase/Diguanyl_cyclase"/>
</dbReference>
<organism evidence="4 5">
    <name type="scientific">Faecalicatena orotica</name>
    <dbReference type="NCBI Taxonomy" id="1544"/>
    <lineage>
        <taxon>Bacteria</taxon>
        <taxon>Bacillati</taxon>
        <taxon>Bacillota</taxon>
        <taxon>Clostridia</taxon>
        <taxon>Lachnospirales</taxon>
        <taxon>Lachnospiraceae</taxon>
        <taxon>Faecalicatena</taxon>
    </lineage>
</organism>
<dbReference type="RefSeq" id="WP_242996259.1">
    <property type="nucleotide sequence ID" value="NZ_BAAACK010000008.1"/>
</dbReference>
<gene>
    <name evidence="4" type="ORF">A8806_1214</name>
</gene>
<comment type="caution">
    <text evidence="4">The sequence shown here is derived from an EMBL/GenBank/DDBJ whole genome shotgun (WGS) entry which is preliminary data.</text>
</comment>
<sequence length="573" mass="66117">MDRKKSMEKKSNDYILAKYDVSGIQSYIFATDRLRENAGASYQVTRILEEFLPEAMKGVLSDNGEVKTVITKWDRQDSLSLPEDEGIQAEIVYIGGGNAVVLYRTKEQYIKVGQNLGRKVAENCQGLYLAAACIDTKLIDFRSDMKRLDDRLAEYKQKMVRQPVMALFPVVERDHLSHHPITHSIRYEKVDKVSIDYLTEIQYQKRYAYEQIQTWRYEQIHGSQKARSENVGDQKERGQVGDSSSYGFKWLYPEIGEGAEYAYPEEAEMLCRKTGEDSYVAVVHIDGNGMGAQVKEIMDTHMEYKKGVPLLRKKSKEIAMLFGKTYEEVLRKLWVHQNELVKESEDGEKILPLRPILLDGDDFTFICTADLAIPIAAGFMGQLSLLQKEKSKKITACAGIAFVHSHFPFYEAYKIAEESCSRAKKKWYGEKQLRKERGNSEDPEEGYLDFEVIKGSEIGAFQGDEEWQARPYAVREQIKEEEPGSLSILYEVLKKMEDWPSNRLHKIYHAMQRGEVEVDNLQREYQSRGYHIEKLAGNLNWQESPLFDALEVRGMCQLDILKEFLNIQEEVSR</sequence>
<dbReference type="AlphaFoldDB" id="A0A2Y9BNZ0"/>
<evidence type="ECO:0000313" key="5">
    <source>
        <dbReference type="Proteomes" id="UP000245845"/>
    </source>
</evidence>
<dbReference type="Pfam" id="PF22335">
    <property type="entry name" value="Cas10-Cmr2_palm2"/>
    <property type="match status" value="1"/>
</dbReference>
<protein>
    <recommendedName>
        <fullName evidence="3">Cas10/Cmr2 second palm domain-containing protein</fullName>
    </recommendedName>
</protein>
<evidence type="ECO:0000259" key="3">
    <source>
        <dbReference type="Pfam" id="PF22335"/>
    </source>
</evidence>
<dbReference type="InterPro" id="IPR054767">
    <property type="entry name" value="Cas10-Cmr2_palm2"/>
</dbReference>
<keyword evidence="5" id="KW-1185">Reference proteome</keyword>
<dbReference type="GO" id="GO:0000166">
    <property type="term" value="F:nucleotide binding"/>
    <property type="evidence" value="ECO:0007669"/>
    <property type="project" value="UniProtKB-KW"/>
</dbReference>
<evidence type="ECO:0000313" key="4">
    <source>
        <dbReference type="EMBL" id="PWJ20688.1"/>
    </source>
</evidence>
<dbReference type="Proteomes" id="UP000245845">
    <property type="component" value="Unassembled WGS sequence"/>
</dbReference>
<feature type="domain" description="Cas10/Cmr2 second palm" evidence="3">
    <location>
        <begin position="279"/>
        <end position="426"/>
    </location>
</feature>
<evidence type="ECO:0000256" key="2">
    <source>
        <dbReference type="ARBA" id="ARBA00023118"/>
    </source>
</evidence>
<dbReference type="EMBL" id="QGDL01000021">
    <property type="protein sequence ID" value="PWJ20688.1"/>
    <property type="molecule type" value="Genomic_DNA"/>
</dbReference>
<keyword evidence="1" id="KW-0547">Nucleotide-binding</keyword>
<evidence type="ECO:0000256" key="1">
    <source>
        <dbReference type="ARBA" id="ARBA00022741"/>
    </source>
</evidence>
<dbReference type="GO" id="GO:0051607">
    <property type="term" value="P:defense response to virus"/>
    <property type="evidence" value="ECO:0007669"/>
    <property type="project" value="UniProtKB-KW"/>
</dbReference>
<name>A0A2Y9BNZ0_9FIRM</name>